<organism evidence="1 2">
    <name type="scientific">Ammoniphilus oxalaticus</name>
    <dbReference type="NCBI Taxonomy" id="66863"/>
    <lineage>
        <taxon>Bacteria</taxon>
        <taxon>Bacillati</taxon>
        <taxon>Bacillota</taxon>
        <taxon>Bacilli</taxon>
        <taxon>Bacillales</taxon>
        <taxon>Paenibacillaceae</taxon>
        <taxon>Aneurinibacillus group</taxon>
        <taxon>Ammoniphilus</taxon>
    </lineage>
</organism>
<comment type="caution">
    <text evidence="1">The sequence shown here is derived from an EMBL/GenBank/DDBJ whole genome shotgun (WGS) entry which is preliminary data.</text>
</comment>
<evidence type="ECO:0000313" key="1">
    <source>
        <dbReference type="EMBL" id="RKD25948.1"/>
    </source>
</evidence>
<reference evidence="1 2" key="1">
    <citation type="submission" date="2016-08" db="EMBL/GenBank/DDBJ databases">
        <title>Novel Firmicute Genomes.</title>
        <authorList>
            <person name="Poppleton D.I."/>
            <person name="Gribaldo S."/>
        </authorList>
    </citation>
    <scope>NUCLEOTIDE SEQUENCE [LARGE SCALE GENOMIC DNA]</scope>
    <source>
        <strain evidence="1 2">RAOx-1</strain>
    </source>
</reference>
<dbReference type="AlphaFoldDB" id="A0A419SNT8"/>
<protein>
    <submittedName>
        <fullName evidence="1">Uncharacterized protein</fullName>
    </submittedName>
</protein>
<dbReference type="EMBL" id="MCHY01000006">
    <property type="protein sequence ID" value="RKD25948.1"/>
    <property type="molecule type" value="Genomic_DNA"/>
</dbReference>
<gene>
    <name evidence="1" type="ORF">BEP19_03210</name>
</gene>
<proteinExistence type="predicted"/>
<keyword evidence="2" id="KW-1185">Reference proteome</keyword>
<accession>A0A419SNT8</accession>
<dbReference type="Proteomes" id="UP000284219">
    <property type="component" value="Unassembled WGS sequence"/>
</dbReference>
<evidence type="ECO:0000313" key="2">
    <source>
        <dbReference type="Proteomes" id="UP000284219"/>
    </source>
</evidence>
<name>A0A419SNT8_9BACL</name>
<sequence>MDGRWDLGNEADAVRRQLRSLRVRELLQREKRPLDESESRRGWRKGRISRYRSKKWVCPEIIECNGPSDPYRSNLTRGDALTVKFPATARRRPRMQLIA</sequence>